<feature type="region of interest" description="Disordered" evidence="1">
    <location>
        <begin position="25"/>
        <end position="49"/>
    </location>
</feature>
<proteinExistence type="predicted"/>
<protein>
    <submittedName>
        <fullName evidence="2">Uncharacterized protein</fullName>
    </submittedName>
</protein>
<sequence length="281" mass="31911">SPMCDSRLGRAKGVSGRPVWENRLLSRDRGGVSSRPRCDSRPGGAEVGRSVRTGLAGTEVSQVDRGVTAGQAVPRCLRMEPYTTFEAIADIISCHISVTFPIGNTFVNSRTFEDPLTFISNEYLVCNVTQGPAKYFRAAFETNRSTHKRNITRAVRTKFYRVPVDVKLVFNRVSYYCTERNIAYTPTSSVVRPKQRFALVKCNPLTRRSSTEAFKCLHRRYDRTTDASLQMSRSSVGITHLRRRNLRMKKYLVSADFLSITTIQQELIYNRNSGFHDSQEF</sequence>
<feature type="non-terminal residue" evidence="2">
    <location>
        <position position="1"/>
    </location>
</feature>
<reference evidence="2" key="1">
    <citation type="submission" date="2020-08" db="EMBL/GenBank/DDBJ databases">
        <title>Genome sequencing and assembly of the red palm weevil Rhynchophorus ferrugineus.</title>
        <authorList>
            <person name="Dias G.B."/>
            <person name="Bergman C.M."/>
            <person name="Manee M."/>
        </authorList>
    </citation>
    <scope>NUCLEOTIDE SEQUENCE</scope>
    <source>
        <strain evidence="2">AA-2017</strain>
        <tissue evidence="2">Whole larva</tissue>
    </source>
</reference>
<name>A0A834M868_RHYFE</name>
<gene>
    <name evidence="2" type="ORF">GWI33_011685</name>
</gene>
<keyword evidence="3" id="KW-1185">Reference proteome</keyword>
<dbReference type="EMBL" id="JAACXV010010272">
    <property type="protein sequence ID" value="KAF7275471.1"/>
    <property type="molecule type" value="Genomic_DNA"/>
</dbReference>
<organism evidence="2 3">
    <name type="scientific">Rhynchophorus ferrugineus</name>
    <name type="common">Red palm weevil</name>
    <name type="synonym">Curculio ferrugineus</name>
    <dbReference type="NCBI Taxonomy" id="354439"/>
    <lineage>
        <taxon>Eukaryota</taxon>
        <taxon>Metazoa</taxon>
        <taxon>Ecdysozoa</taxon>
        <taxon>Arthropoda</taxon>
        <taxon>Hexapoda</taxon>
        <taxon>Insecta</taxon>
        <taxon>Pterygota</taxon>
        <taxon>Neoptera</taxon>
        <taxon>Endopterygota</taxon>
        <taxon>Coleoptera</taxon>
        <taxon>Polyphaga</taxon>
        <taxon>Cucujiformia</taxon>
        <taxon>Curculionidae</taxon>
        <taxon>Dryophthorinae</taxon>
        <taxon>Rhynchophorus</taxon>
    </lineage>
</organism>
<evidence type="ECO:0000313" key="2">
    <source>
        <dbReference type="EMBL" id="KAF7275471.1"/>
    </source>
</evidence>
<dbReference type="AlphaFoldDB" id="A0A834M868"/>
<feature type="compositionally biased region" description="Basic and acidic residues" evidence="1">
    <location>
        <begin position="25"/>
        <end position="40"/>
    </location>
</feature>
<comment type="caution">
    <text evidence="2">The sequence shown here is derived from an EMBL/GenBank/DDBJ whole genome shotgun (WGS) entry which is preliminary data.</text>
</comment>
<evidence type="ECO:0000256" key="1">
    <source>
        <dbReference type="SAM" id="MobiDB-lite"/>
    </source>
</evidence>
<dbReference type="Proteomes" id="UP000625711">
    <property type="component" value="Unassembled WGS sequence"/>
</dbReference>
<evidence type="ECO:0000313" key="3">
    <source>
        <dbReference type="Proteomes" id="UP000625711"/>
    </source>
</evidence>
<accession>A0A834M868</accession>